<dbReference type="InterPro" id="IPR048394">
    <property type="entry name" value="FakA-like_M"/>
</dbReference>
<dbReference type="InterPro" id="IPR050270">
    <property type="entry name" value="DegV_domain_contain"/>
</dbReference>
<protein>
    <submittedName>
        <fullName evidence="1">DAK2 domain-containing protein</fullName>
    </submittedName>
</protein>
<dbReference type="EMBL" id="CP030103">
    <property type="protein sequence ID" value="AWX42553.1"/>
    <property type="molecule type" value="Genomic_DNA"/>
</dbReference>
<evidence type="ECO:0000313" key="1">
    <source>
        <dbReference type="EMBL" id="AWX42553.1"/>
    </source>
</evidence>
<reference evidence="2" key="1">
    <citation type="submission" date="2018-06" db="EMBL/GenBank/DDBJ databases">
        <title>Complete genome sequences of Mycoplasma anatis, M. anseris and M. cloacale type strains.</title>
        <authorList>
            <person name="Grozner D."/>
            <person name="Forro B."/>
            <person name="Sulyok K.M."/>
            <person name="Marton S."/>
            <person name="Kreizinger Z."/>
            <person name="Banyai K."/>
            <person name="Gyuranecz M."/>
        </authorList>
    </citation>
    <scope>NUCLEOTIDE SEQUENCE [LARGE SCALE GENOMIC DNA]</scope>
    <source>
        <strain evidence="2">NCTC 10199</strain>
    </source>
</reference>
<sequence length="545" mass="59888">MKRITGVEWKEALISAANNIENKKNAINALNVFPVPDGDTGTNMASTIMNAKTEIMKVDTNNIGELAGVISHAMLLGARGNSGVILSQIFKGFTIGLKNKESVSPIELIQCFLEATKSAYGAVLKPIEGTILTVIRETSEGLLKQISINHTFEDVFALATKLARESCDNTPKLLKVLREVGVTDSGGEGLYAIIEGFYAYFKGKPIELSTSEVTIDKFISDKEVFSGEFGYCTEFLLELEKPKKFNKEYLTSRLEKIGGSMVVIVDESILKVHIHTQRPGDVLNIVTPMGQFIKIKIDNMTLQANDSKENSMKLSNNTEDVKKNVQTKPCGLISCNSGQGLINQIKTFDVDYIVEGGQTNNPSIKDIVDAINSVDAKTVFILPNNSNITLSAQQAATIVRNKKVIIIPTKSQAQTLPLVAMFSSENSEKDNKLLLNETIKTLKYGEIAPSIKDTKLNGIKIKKNDYMVMSNNKLIGTAITYNEAAIALINDIVDENSEEIIIVYGQTASKADALELKSYIEMNFDIVVQIHSGEQNIYPYYISVQ</sequence>
<dbReference type="Gene3D" id="1.25.40.340">
    <property type="match status" value="1"/>
</dbReference>
<dbReference type="PROSITE" id="PS51480">
    <property type="entry name" value="DHAL"/>
    <property type="match status" value="1"/>
</dbReference>
<dbReference type="Pfam" id="PF21645">
    <property type="entry name" value="FakA-like_M"/>
    <property type="match status" value="1"/>
</dbReference>
<dbReference type="AlphaFoldDB" id="A0A2Z4LLG0"/>
<dbReference type="Pfam" id="PF02734">
    <property type="entry name" value="Dak2"/>
    <property type="match status" value="1"/>
</dbReference>
<gene>
    <name evidence="1" type="ORF">DK849_00420</name>
</gene>
<dbReference type="RefSeq" id="WP_029330618.1">
    <property type="nucleotide sequence ID" value="NZ_CP030103.1"/>
</dbReference>
<proteinExistence type="predicted"/>
<dbReference type="GO" id="GO:0006071">
    <property type="term" value="P:glycerol metabolic process"/>
    <property type="evidence" value="ECO:0007669"/>
    <property type="project" value="InterPro"/>
</dbReference>
<dbReference type="Pfam" id="PF13684">
    <property type="entry name" value="FakA-like_C"/>
    <property type="match status" value="1"/>
</dbReference>
<dbReference type="PANTHER" id="PTHR33434">
    <property type="entry name" value="DEGV DOMAIN-CONTAINING PROTEIN DR_1986-RELATED"/>
    <property type="match status" value="1"/>
</dbReference>
<dbReference type="KEGG" id="mclo:DK849_00420"/>
<dbReference type="InterPro" id="IPR033470">
    <property type="entry name" value="FakA-like_C"/>
</dbReference>
<accession>A0A2Z4LLG0</accession>
<dbReference type="NCBIfam" id="TIGR03599">
    <property type="entry name" value="YloV"/>
    <property type="match status" value="1"/>
</dbReference>
<dbReference type="InterPro" id="IPR036117">
    <property type="entry name" value="DhaL_dom_sf"/>
</dbReference>
<evidence type="ECO:0000313" key="2">
    <source>
        <dbReference type="Proteomes" id="UP000249865"/>
    </source>
</evidence>
<dbReference type="Proteomes" id="UP000249865">
    <property type="component" value="Chromosome"/>
</dbReference>
<keyword evidence="2" id="KW-1185">Reference proteome</keyword>
<organism evidence="1 2">
    <name type="scientific">Metamycoplasma cloacale</name>
    <dbReference type="NCBI Taxonomy" id="92401"/>
    <lineage>
        <taxon>Bacteria</taxon>
        <taxon>Bacillati</taxon>
        <taxon>Mycoplasmatota</taxon>
        <taxon>Mycoplasmoidales</taxon>
        <taxon>Metamycoplasmataceae</taxon>
        <taxon>Metamycoplasma</taxon>
    </lineage>
</organism>
<dbReference type="InterPro" id="IPR004007">
    <property type="entry name" value="DhaL_dom"/>
</dbReference>
<dbReference type="SMART" id="SM01121">
    <property type="entry name" value="Dak1_2"/>
    <property type="match status" value="1"/>
</dbReference>
<dbReference type="OrthoDB" id="9760324at2"/>
<name>A0A2Z4LLG0_9BACT</name>
<dbReference type="GO" id="GO:0004371">
    <property type="term" value="F:glycerone kinase activity"/>
    <property type="evidence" value="ECO:0007669"/>
    <property type="project" value="InterPro"/>
</dbReference>
<dbReference type="SMART" id="SM01120">
    <property type="entry name" value="Dak2"/>
    <property type="match status" value="1"/>
</dbReference>
<dbReference type="InterPro" id="IPR019986">
    <property type="entry name" value="YloV-like"/>
</dbReference>
<dbReference type="PANTHER" id="PTHR33434:SF4">
    <property type="entry name" value="PHOSPHATASE PROTEIN"/>
    <property type="match status" value="1"/>
</dbReference>
<dbReference type="SUPFAM" id="SSF101473">
    <property type="entry name" value="DhaL-like"/>
    <property type="match status" value="1"/>
</dbReference>